<dbReference type="InterPro" id="IPR038718">
    <property type="entry name" value="SNF2-like_sf"/>
</dbReference>
<name>A0A0B2BE19_9ACTN</name>
<dbReference type="Pfam" id="PF00271">
    <property type="entry name" value="Helicase_C"/>
    <property type="match status" value="1"/>
</dbReference>
<evidence type="ECO:0000256" key="2">
    <source>
        <dbReference type="PROSITE-ProRule" id="PRU00325"/>
    </source>
</evidence>
<dbReference type="Gene3D" id="3.40.50.10810">
    <property type="entry name" value="Tandem AAA-ATPase domain"/>
    <property type="match status" value="1"/>
</dbReference>
<evidence type="ECO:0000259" key="3">
    <source>
        <dbReference type="PROSITE" id="PS50966"/>
    </source>
</evidence>
<dbReference type="SMART" id="SM00487">
    <property type="entry name" value="DEXDc"/>
    <property type="match status" value="1"/>
</dbReference>
<gene>
    <name evidence="6" type="ORF">CLV56_2488</name>
</gene>
<feature type="domain" description="Helicase ATP-binding" evidence="4">
    <location>
        <begin position="649"/>
        <end position="812"/>
    </location>
</feature>
<dbReference type="PROSITE" id="PS51194">
    <property type="entry name" value="HELICASE_CTER"/>
    <property type="match status" value="1"/>
</dbReference>
<organism evidence="6 7">
    <name type="scientific">Mumia flava</name>
    <dbReference type="NCBI Taxonomy" id="1348852"/>
    <lineage>
        <taxon>Bacteria</taxon>
        <taxon>Bacillati</taxon>
        <taxon>Actinomycetota</taxon>
        <taxon>Actinomycetes</taxon>
        <taxon>Propionibacteriales</taxon>
        <taxon>Nocardioidaceae</taxon>
        <taxon>Mumia</taxon>
    </lineage>
</organism>
<keyword evidence="1" id="KW-0378">Hydrolase</keyword>
<sequence>MPSLTRLADPDVLRSHMDDGAIRRGEAYARDGMVIDLDVAHNRDGVVLQAAVAGTGRTPYQTVVSARWDAADAVELYSACSCPVHRACKHAVAVALVAARDEMPRPTAAPAKPAWQRAVADLLDDEAPPQRGPEGVQEIGLRFELARRIARRRTFGRTPAPTRPDLRLRPVRRGSSGRWVKTGITWRDLAYADPWRGSLRRDHLEVLRSLMATHRSRVGAYGTSDDTLGLGDLGSGVWRLLAEAADVGVPFVTDGFAEVRLGAPASLRLDVRADGDDVVVVAGGQVGDRFVRPEDLRLLGDPVHGLVAWSGDDARAVATLAPLDRPPTRALRDLLLSGEPLQVPAESRAEFVGDYLPELAARVPIVSGDDSVVVPSPPTPHLVLAITWVGDEEVRLAWSWHYRADGQTVRVHPIDEPPAAQGRRDPQAERAFLTGLRLSDERADLLCGETDDGPTPYAQLRLRGIETLEFAQEVLPGLRDHESFEIVEEGEQPEFRELVGKAEIRFDAAPRADGRSDWFDLEVVVTIGGEQVGLAQIIEALATGQDRILLHKGHYVSVDRPELDALARTLADARALSDQPRRSTVRVPTQAFDLWDELDEIGVVDDQARRWTRAARALVGSDGIGEVAVPDGLEATLRSYQHDGYRWLSFLYDHGLGGILADDMGLGKTVQALATILRARAAQPDAPPFLVVAPTSVVTTWAEQSAQFAPGLDVRTVTESRARRRASLGEYVSGADLVITSYTLLRIEADDYADLRWAGLIMDEAQAVKNHRSKTHQALRRIGCPFSVAITGTPLENDLMELWSLLSIAAPGLFPAPDWFRHEVAAPIEKGGDAELLAMLRRRIRPLVLRRTKESVAADLPPKQEQILEVPLPGRHRKVYDTHLQRERQRMLALLEEAGSVEGDQKSRMTLFAALTRLRQLSLDPGLVDPAYDAIGSAKLDLLVEHLHELVAEGHRALVFSQFTSYLKRVRTRLDVEGITHAYLDGSTRDRAGAVAQFRDGDVSAFLVSLKAGGVGLTLTEADYVFLLDPWWNPAVEAQAVDRAHRIGQHRPVMVYRLVSVGTVEEKVMELKARKAELFSSVLDDDGMLGGGIDTDDLRGLLEG</sequence>
<evidence type="ECO:0000259" key="4">
    <source>
        <dbReference type="PROSITE" id="PS51192"/>
    </source>
</evidence>
<dbReference type="SUPFAM" id="SSF52540">
    <property type="entry name" value="P-loop containing nucleoside triphosphate hydrolases"/>
    <property type="match status" value="2"/>
</dbReference>
<accession>A0A0B2BE19</accession>
<keyword evidence="6" id="KW-0067">ATP-binding</keyword>
<feature type="domain" description="Helicase C-terminal" evidence="5">
    <location>
        <begin position="939"/>
        <end position="1094"/>
    </location>
</feature>
<keyword evidence="2" id="KW-0863">Zinc-finger</keyword>
<dbReference type="Pfam" id="PF00176">
    <property type="entry name" value="SNF2-rel_dom"/>
    <property type="match status" value="1"/>
</dbReference>
<reference evidence="6 7" key="1">
    <citation type="submission" date="2017-11" db="EMBL/GenBank/DDBJ databases">
        <title>Genomic Encyclopedia of Archaeal and Bacterial Type Strains, Phase II (KMG-II): From Individual Species to Whole Genera.</title>
        <authorList>
            <person name="Goeker M."/>
        </authorList>
    </citation>
    <scope>NUCLEOTIDE SEQUENCE [LARGE SCALE GENOMIC DNA]</scope>
    <source>
        <strain evidence="6 7">DSM 27763</strain>
    </source>
</reference>
<evidence type="ECO:0000256" key="1">
    <source>
        <dbReference type="ARBA" id="ARBA00022801"/>
    </source>
</evidence>
<proteinExistence type="predicted"/>
<dbReference type="GO" id="GO:0004386">
    <property type="term" value="F:helicase activity"/>
    <property type="evidence" value="ECO:0007669"/>
    <property type="project" value="UniProtKB-KW"/>
</dbReference>
<dbReference type="GO" id="GO:0016787">
    <property type="term" value="F:hydrolase activity"/>
    <property type="evidence" value="ECO:0007669"/>
    <property type="project" value="UniProtKB-KW"/>
</dbReference>
<dbReference type="SMART" id="SM00490">
    <property type="entry name" value="HELICc"/>
    <property type="match status" value="1"/>
</dbReference>
<keyword evidence="2" id="KW-0479">Metal-binding</keyword>
<keyword evidence="2" id="KW-0862">Zinc</keyword>
<keyword evidence="6" id="KW-0547">Nucleotide-binding</keyword>
<dbReference type="Gene3D" id="3.40.50.300">
    <property type="entry name" value="P-loop containing nucleotide triphosphate hydrolases"/>
    <property type="match status" value="1"/>
</dbReference>
<dbReference type="PROSITE" id="PS50966">
    <property type="entry name" value="ZF_SWIM"/>
    <property type="match status" value="1"/>
</dbReference>
<comment type="caution">
    <text evidence="6">The sequence shown here is derived from an EMBL/GenBank/DDBJ whole genome shotgun (WGS) entry which is preliminary data.</text>
</comment>
<evidence type="ECO:0000259" key="5">
    <source>
        <dbReference type="PROSITE" id="PS51194"/>
    </source>
</evidence>
<evidence type="ECO:0000313" key="7">
    <source>
        <dbReference type="Proteomes" id="UP000230842"/>
    </source>
</evidence>
<dbReference type="InterPro" id="IPR014001">
    <property type="entry name" value="Helicase_ATP-bd"/>
</dbReference>
<dbReference type="CDD" id="cd18793">
    <property type="entry name" value="SF2_C_SNF"/>
    <property type="match status" value="1"/>
</dbReference>
<dbReference type="GO" id="GO:0008270">
    <property type="term" value="F:zinc ion binding"/>
    <property type="evidence" value="ECO:0007669"/>
    <property type="project" value="UniProtKB-KW"/>
</dbReference>
<feature type="domain" description="SWIM-type" evidence="3">
    <location>
        <begin position="60"/>
        <end position="99"/>
    </location>
</feature>
<keyword evidence="7" id="KW-1185">Reference proteome</keyword>
<dbReference type="AlphaFoldDB" id="A0A0B2BE19"/>
<dbReference type="InterPro" id="IPR000330">
    <property type="entry name" value="SNF2_N"/>
</dbReference>
<dbReference type="InterPro" id="IPR001650">
    <property type="entry name" value="Helicase_C-like"/>
</dbReference>
<dbReference type="GO" id="GO:0005524">
    <property type="term" value="F:ATP binding"/>
    <property type="evidence" value="ECO:0007669"/>
    <property type="project" value="InterPro"/>
</dbReference>
<dbReference type="RefSeq" id="WP_039356323.1">
    <property type="nucleotide sequence ID" value="NZ_PGEZ01000001.1"/>
</dbReference>
<dbReference type="PROSITE" id="PS51192">
    <property type="entry name" value="HELICASE_ATP_BIND_1"/>
    <property type="match status" value="1"/>
</dbReference>
<dbReference type="PANTHER" id="PTHR10799">
    <property type="entry name" value="SNF2/RAD54 HELICASE FAMILY"/>
    <property type="match status" value="1"/>
</dbReference>
<dbReference type="InterPro" id="IPR049730">
    <property type="entry name" value="SNF2/RAD54-like_C"/>
</dbReference>
<dbReference type="InterPro" id="IPR027417">
    <property type="entry name" value="P-loop_NTPase"/>
</dbReference>
<evidence type="ECO:0000313" key="6">
    <source>
        <dbReference type="EMBL" id="PJJ58241.1"/>
    </source>
</evidence>
<protein>
    <submittedName>
        <fullName evidence="6">Helicase-like protein</fullName>
    </submittedName>
</protein>
<dbReference type="InterPro" id="IPR007527">
    <property type="entry name" value="Znf_SWIM"/>
</dbReference>
<keyword evidence="6" id="KW-0347">Helicase</keyword>
<dbReference type="OrthoDB" id="9760715at2"/>
<dbReference type="Proteomes" id="UP000230842">
    <property type="component" value="Unassembled WGS sequence"/>
</dbReference>
<dbReference type="EMBL" id="PGEZ01000001">
    <property type="protein sequence ID" value="PJJ58241.1"/>
    <property type="molecule type" value="Genomic_DNA"/>
</dbReference>